<dbReference type="InterPro" id="IPR001810">
    <property type="entry name" value="F-box_dom"/>
</dbReference>
<reference evidence="2" key="1">
    <citation type="submission" date="2022-04" db="EMBL/GenBank/DDBJ databases">
        <title>A functionally conserved STORR gene fusion in Papaver species that diverged 16.8 million years ago.</title>
        <authorList>
            <person name="Catania T."/>
        </authorList>
    </citation>
    <scope>NUCLEOTIDE SEQUENCE</scope>
    <source>
        <strain evidence="2">S-188037</strain>
    </source>
</reference>
<evidence type="ECO:0000259" key="1">
    <source>
        <dbReference type="Pfam" id="PF00646"/>
    </source>
</evidence>
<feature type="domain" description="F-box" evidence="1">
    <location>
        <begin position="18"/>
        <end position="51"/>
    </location>
</feature>
<dbReference type="EMBL" id="JAJJMB010011750">
    <property type="protein sequence ID" value="KAI3900037.1"/>
    <property type="molecule type" value="Genomic_DNA"/>
</dbReference>
<dbReference type="SUPFAM" id="SSF81383">
    <property type="entry name" value="F-box domain"/>
    <property type="match status" value="1"/>
</dbReference>
<dbReference type="Pfam" id="PF00646">
    <property type="entry name" value="F-box"/>
    <property type="match status" value="1"/>
</dbReference>
<keyword evidence="3" id="KW-1185">Reference proteome</keyword>
<sequence length="224" mass="26580">MAKKMNLIAESTSVDNGDVLFEIFLRLTWRLIFQLRLVSKQWYSILSDPNFISAWVKINDFMPWVTIIYDTTLATRRIISISIHITERERERWHGVQQDLCRGRYYQQQELLRFDLHQHFLAFVRHHYLHLPLGLVGSPSLIQGHSENLDAHSQYYLRLLHVISHHICHLMRELSVGFFREMEKMADTGHQMLQQRINDATNFQYMNGDCCICTTLLMIRGFVD</sequence>
<evidence type="ECO:0000313" key="3">
    <source>
        <dbReference type="Proteomes" id="UP001202328"/>
    </source>
</evidence>
<name>A0AAD4XDT3_9MAGN</name>
<organism evidence="2 3">
    <name type="scientific">Papaver atlanticum</name>
    <dbReference type="NCBI Taxonomy" id="357466"/>
    <lineage>
        <taxon>Eukaryota</taxon>
        <taxon>Viridiplantae</taxon>
        <taxon>Streptophyta</taxon>
        <taxon>Embryophyta</taxon>
        <taxon>Tracheophyta</taxon>
        <taxon>Spermatophyta</taxon>
        <taxon>Magnoliopsida</taxon>
        <taxon>Ranunculales</taxon>
        <taxon>Papaveraceae</taxon>
        <taxon>Papaveroideae</taxon>
        <taxon>Papaver</taxon>
    </lineage>
</organism>
<accession>A0AAD4XDT3</accession>
<comment type="caution">
    <text evidence="2">The sequence shown here is derived from an EMBL/GenBank/DDBJ whole genome shotgun (WGS) entry which is preliminary data.</text>
</comment>
<proteinExistence type="predicted"/>
<gene>
    <name evidence="2" type="ORF">MKW98_000937</name>
</gene>
<dbReference type="Proteomes" id="UP001202328">
    <property type="component" value="Unassembled WGS sequence"/>
</dbReference>
<evidence type="ECO:0000313" key="2">
    <source>
        <dbReference type="EMBL" id="KAI3900037.1"/>
    </source>
</evidence>
<protein>
    <recommendedName>
        <fullName evidence="1">F-box domain-containing protein</fullName>
    </recommendedName>
</protein>
<dbReference type="AlphaFoldDB" id="A0AAD4XDT3"/>
<dbReference type="InterPro" id="IPR036047">
    <property type="entry name" value="F-box-like_dom_sf"/>
</dbReference>